<evidence type="ECO:0000256" key="1">
    <source>
        <dbReference type="ARBA" id="ARBA00001961"/>
    </source>
</evidence>
<keyword evidence="5" id="KW-0560">Oxidoreductase</keyword>
<dbReference type="SMART" id="SM00702">
    <property type="entry name" value="P4Hc"/>
    <property type="match status" value="2"/>
</dbReference>
<dbReference type="EMBL" id="CAJVCH010276814">
    <property type="protein sequence ID" value="CAG7734810.1"/>
    <property type="molecule type" value="Genomic_DNA"/>
</dbReference>
<dbReference type="GO" id="GO:0005783">
    <property type="term" value="C:endoplasmic reticulum"/>
    <property type="evidence" value="ECO:0007669"/>
    <property type="project" value="InterPro"/>
</dbReference>
<evidence type="ECO:0000313" key="9">
    <source>
        <dbReference type="EMBL" id="CAG7734810.1"/>
    </source>
</evidence>
<dbReference type="AlphaFoldDB" id="A0A8J2P7I6"/>
<name>A0A8J2P7I6_9HEXA</name>
<dbReference type="GO" id="GO:0031418">
    <property type="term" value="F:L-ascorbic acid binding"/>
    <property type="evidence" value="ECO:0007669"/>
    <property type="project" value="UniProtKB-KW"/>
</dbReference>
<evidence type="ECO:0000256" key="3">
    <source>
        <dbReference type="ARBA" id="ARBA00022896"/>
    </source>
</evidence>
<feature type="chain" id="PRO_5035234457" description="Prolyl 4-hydroxylase alpha subunit domain-containing protein" evidence="7">
    <location>
        <begin position="20"/>
        <end position="1031"/>
    </location>
</feature>
<comment type="cofactor">
    <cofactor evidence="1">
        <name>L-ascorbate</name>
        <dbReference type="ChEBI" id="CHEBI:38290"/>
    </cofactor>
</comment>
<evidence type="ECO:0000313" key="10">
    <source>
        <dbReference type="Proteomes" id="UP000708208"/>
    </source>
</evidence>
<keyword evidence="6" id="KW-0408">Iron</keyword>
<keyword evidence="4" id="KW-0223">Dioxygenase</keyword>
<dbReference type="OrthoDB" id="420380at2759"/>
<keyword evidence="7" id="KW-0732">Signal</keyword>
<gene>
    <name evidence="9" type="ORF">AFUS01_LOCUS23180</name>
</gene>
<dbReference type="InterPro" id="IPR045054">
    <property type="entry name" value="P4HA-like"/>
</dbReference>
<keyword evidence="10" id="KW-1185">Reference proteome</keyword>
<evidence type="ECO:0000259" key="8">
    <source>
        <dbReference type="SMART" id="SM00702"/>
    </source>
</evidence>
<dbReference type="GO" id="GO:0004656">
    <property type="term" value="F:procollagen-proline 4-dioxygenase activity"/>
    <property type="evidence" value="ECO:0007669"/>
    <property type="project" value="InterPro"/>
</dbReference>
<dbReference type="Pfam" id="PF08336">
    <property type="entry name" value="P4Ha_N"/>
    <property type="match status" value="1"/>
</dbReference>
<sequence>MTPIFLLGVSNLFASFQSAQTINQWVQNLEELDRFEAEIEQDLEKWLPLKSLSNEGNKPLMNLILKELQENVGEKTVMIHPNVEQKMSLQNPICAYKLIWRLKVLLEDILLRKSGQRSDILAGNVNLIRKFVLLSWENGLLDVNSSIENILMLQLIYDWDSEQISNGWISFQTKCSLNSLNCLEIATHAMNTKQHTFAITWLELAKRKALEDKHASIPFIEFALASAIGNHNKELDSTSATFLDDRFFSRKLRAHVPQDHKRVRRLQNIQLENNGGKRQKLYEKINYIGLCSGQNYQTEDEKSNLFCWLEFKLHPGLAIGPTKIELLARNPDILQIYEFIGDKETKKLALRSKQPTSATQNLSAIRRIEELFGLSFSAEALYFQSYPFGKYFLPGKDFMQPVLPGTVQELQLATLMIHLNDVGEENGGDTVFPYSGTTARPVKGSAVLWFNRLSDGNSDKNVVHGVCPIIFGNKLVAKFSIPFDKRLISGTCSLKQSERFQIPVNNMYFQRPKLPPPVVPKRQKPPMQGFKDKILKYSYITPSGLTDNYDILACLDDFEQSTKKIVKNLTDLPINDLQAVRKVALNPLAIYKVIGRFRNYYLPWTIGIPEPGNRLKTKLQSLLDKMYIVSGGPVRDDHEKALLVIANIQFIYDLEVKDVAAGLIDGFDARVTLNAKDSYLIGQKAILKERFTTGIAWLEFALHLVETKNDNSMVAEDVYNELVSAEIQHGEEHPKNRIVDYNFFVKPLSQTSDHSQRITHRSLYDQDLKKDCNIKKHYDNKLWQVCAGKIEQTPEVKSQLFCWYETEIHMTYKIGPIKAEIHSLSNMSAVIHYHDVLSARAVEEMKELINDKPMGFPHTNGKYDPFSSVMLNKVDIGLASILSQAALDLMSRITGYKKPPESRPIDGHYFVYGPGAARGRHLDIDSGPLKTFATFVFYLSNVEKGGETAFPRLRFKITPQKGSMLLWVNLYSDGILNKWIEHASCPVVFGEKWIFAPDAVEGDQYHLHCHLKRGKPYDVVVNGKPIQSNIK</sequence>
<evidence type="ECO:0000256" key="5">
    <source>
        <dbReference type="ARBA" id="ARBA00023002"/>
    </source>
</evidence>
<evidence type="ECO:0000256" key="7">
    <source>
        <dbReference type="SAM" id="SignalP"/>
    </source>
</evidence>
<dbReference type="Proteomes" id="UP000708208">
    <property type="component" value="Unassembled WGS sequence"/>
</dbReference>
<proteinExistence type="predicted"/>
<organism evidence="9 10">
    <name type="scientific">Allacma fusca</name>
    <dbReference type="NCBI Taxonomy" id="39272"/>
    <lineage>
        <taxon>Eukaryota</taxon>
        <taxon>Metazoa</taxon>
        <taxon>Ecdysozoa</taxon>
        <taxon>Arthropoda</taxon>
        <taxon>Hexapoda</taxon>
        <taxon>Collembola</taxon>
        <taxon>Symphypleona</taxon>
        <taxon>Sminthuridae</taxon>
        <taxon>Allacma</taxon>
    </lineage>
</organism>
<dbReference type="InterPro" id="IPR044862">
    <property type="entry name" value="Pro_4_hyd_alph_FE2OG_OXY"/>
</dbReference>
<evidence type="ECO:0000256" key="2">
    <source>
        <dbReference type="ARBA" id="ARBA00022723"/>
    </source>
</evidence>
<reference evidence="9" key="1">
    <citation type="submission" date="2021-06" db="EMBL/GenBank/DDBJ databases">
        <authorList>
            <person name="Hodson N. C."/>
            <person name="Mongue J. A."/>
            <person name="Jaron S. K."/>
        </authorList>
    </citation>
    <scope>NUCLEOTIDE SEQUENCE</scope>
</reference>
<feature type="domain" description="Prolyl 4-hydroxylase alpha subunit" evidence="8">
    <location>
        <begin position="331"/>
        <end position="486"/>
    </location>
</feature>
<dbReference type="Pfam" id="PF13640">
    <property type="entry name" value="2OG-FeII_Oxy_3"/>
    <property type="match status" value="1"/>
</dbReference>
<dbReference type="PANTHER" id="PTHR10869:SF244">
    <property type="entry name" value="PROLYL 4-HYDROXYLASE SUBUNIT ALPHA-2"/>
    <property type="match status" value="1"/>
</dbReference>
<comment type="caution">
    <text evidence="9">The sequence shown here is derived from an EMBL/GenBank/DDBJ whole genome shotgun (WGS) entry which is preliminary data.</text>
</comment>
<evidence type="ECO:0000256" key="4">
    <source>
        <dbReference type="ARBA" id="ARBA00022964"/>
    </source>
</evidence>
<keyword evidence="2" id="KW-0479">Metal-binding</keyword>
<dbReference type="InterPro" id="IPR013547">
    <property type="entry name" value="P4H_N"/>
</dbReference>
<keyword evidence="3" id="KW-0847">Vitamin C</keyword>
<dbReference type="PANTHER" id="PTHR10869">
    <property type="entry name" value="PROLYL 4-HYDROXYLASE ALPHA SUBUNIT"/>
    <property type="match status" value="1"/>
</dbReference>
<dbReference type="GO" id="GO:0005506">
    <property type="term" value="F:iron ion binding"/>
    <property type="evidence" value="ECO:0007669"/>
    <property type="project" value="InterPro"/>
</dbReference>
<dbReference type="InterPro" id="IPR006620">
    <property type="entry name" value="Pro_4_hyd_alph"/>
</dbReference>
<accession>A0A8J2P7I6</accession>
<evidence type="ECO:0000256" key="6">
    <source>
        <dbReference type="ARBA" id="ARBA00023004"/>
    </source>
</evidence>
<feature type="signal peptide" evidence="7">
    <location>
        <begin position="1"/>
        <end position="19"/>
    </location>
</feature>
<feature type="domain" description="Prolyl 4-hydroxylase alpha subunit" evidence="8">
    <location>
        <begin position="828"/>
        <end position="1000"/>
    </location>
</feature>
<protein>
    <recommendedName>
        <fullName evidence="8">Prolyl 4-hydroxylase alpha subunit domain-containing protein</fullName>
    </recommendedName>
</protein>